<organism evidence="7 8">
    <name type="scientific">Symbiodinium microadriaticum</name>
    <name type="common">Dinoflagellate</name>
    <name type="synonym">Zooxanthella microadriatica</name>
    <dbReference type="NCBI Taxonomy" id="2951"/>
    <lineage>
        <taxon>Eukaryota</taxon>
        <taxon>Sar</taxon>
        <taxon>Alveolata</taxon>
        <taxon>Dinophyceae</taxon>
        <taxon>Suessiales</taxon>
        <taxon>Symbiodiniaceae</taxon>
        <taxon>Symbiodinium</taxon>
    </lineage>
</organism>
<feature type="compositionally biased region" description="Polar residues" evidence="5">
    <location>
        <begin position="1286"/>
        <end position="1295"/>
    </location>
</feature>
<feature type="compositionally biased region" description="Low complexity" evidence="5">
    <location>
        <begin position="1437"/>
        <end position="1449"/>
    </location>
</feature>
<feature type="repeat" description="ANK" evidence="3">
    <location>
        <begin position="2510"/>
        <end position="2542"/>
    </location>
</feature>
<evidence type="ECO:0000256" key="3">
    <source>
        <dbReference type="PROSITE-ProRule" id="PRU00023"/>
    </source>
</evidence>
<dbReference type="EMBL" id="LSRX01000715">
    <property type="protein sequence ID" value="OLP90374.1"/>
    <property type="molecule type" value="Genomic_DNA"/>
</dbReference>
<feature type="repeat" description="ANK" evidence="3">
    <location>
        <begin position="2468"/>
        <end position="2500"/>
    </location>
</feature>
<dbReference type="OrthoDB" id="427861at2759"/>
<feature type="compositionally biased region" description="Low complexity" evidence="5">
    <location>
        <begin position="1079"/>
        <end position="1092"/>
    </location>
</feature>
<dbReference type="Proteomes" id="UP000186817">
    <property type="component" value="Unassembled WGS sequence"/>
</dbReference>
<dbReference type="InterPro" id="IPR036770">
    <property type="entry name" value="Ankyrin_rpt-contain_sf"/>
</dbReference>
<gene>
    <name evidence="7" type="primary">Ank3</name>
    <name evidence="7" type="ORF">AK812_SmicGene28053</name>
</gene>
<dbReference type="InterPro" id="IPR002110">
    <property type="entry name" value="Ankyrin_rpt"/>
</dbReference>
<comment type="caution">
    <text evidence="7">The sequence shown here is derived from an EMBL/GenBank/DDBJ whole genome shotgun (WGS) entry which is preliminary data.</text>
</comment>
<feature type="compositionally biased region" description="Basic and acidic residues" evidence="5">
    <location>
        <begin position="152"/>
        <end position="162"/>
    </location>
</feature>
<reference evidence="7 8" key="1">
    <citation type="submission" date="2016-02" db="EMBL/GenBank/DDBJ databases">
        <title>Genome analysis of coral dinoflagellate symbionts highlights evolutionary adaptations to a symbiotic lifestyle.</title>
        <authorList>
            <person name="Aranda M."/>
            <person name="Li Y."/>
            <person name="Liew Y.J."/>
            <person name="Baumgarten S."/>
            <person name="Simakov O."/>
            <person name="Wilson M."/>
            <person name="Piel J."/>
            <person name="Ashoor H."/>
            <person name="Bougouffa S."/>
            <person name="Bajic V.B."/>
            <person name="Ryu T."/>
            <person name="Ravasi T."/>
            <person name="Bayer T."/>
            <person name="Micklem G."/>
            <person name="Kim H."/>
            <person name="Bhak J."/>
            <person name="Lajeunesse T.C."/>
            <person name="Voolstra C.R."/>
        </authorList>
    </citation>
    <scope>NUCLEOTIDE SEQUENCE [LARGE SCALE GENOMIC DNA]</scope>
    <source>
        <strain evidence="7 8">CCMP2467</strain>
    </source>
</reference>
<evidence type="ECO:0000256" key="5">
    <source>
        <dbReference type="SAM" id="MobiDB-lite"/>
    </source>
</evidence>
<proteinExistence type="predicted"/>
<evidence type="ECO:0000256" key="4">
    <source>
        <dbReference type="SAM" id="Coils"/>
    </source>
</evidence>
<evidence type="ECO:0000256" key="2">
    <source>
        <dbReference type="ARBA" id="ARBA00023043"/>
    </source>
</evidence>
<sequence length="2745" mass="303401">MYKGFDGAGLDGVKPVRKAQINGEDGVYVGSQGYVPRLVQVDLPWQRPPSSGGVQRLSQKAPRKGLLKTLGDDCYAPSGIQLRPDECRPDRLASPALSTASPDRAPPRSSTATAILPRSGGRQRPAANLEPLGSRMSLVGRSSLPLRLPAWEQKRGHGDSRRPVSSAMGSQQSCIESPLSPGGTTDYEFISNLDARGATPTGMPKNDSASSLVTLGTNRQFSAPPGKQVSTATTWTALGRPSDFHRASVELMMDFPMWLIPARSTISQLEARQNEKIQALDSKIGRQGTVTDNLCQAVRDLESRLSKVEQSKGAIGPGGVQTDPRYRLTLVFGGWGKQTRRHIILHQLSEAIDKLNLKQYIDSAPFTTGPRRSVALCNFHVKEDETPGDTKTRMFAVIQAVNAAKASLQGGDRPLWCSFSRTTEERGKAAVPGFVKKVVLTHRPESKGELDVEYASGMSWMGEHQLSGMGDKPEGDGVAMVETRAGKGWIDVKRLADATGVSSATVQEMVDEHRDLRATARTGKSNQFLNQFAARDLQPVAHSEEQMEVPTSRPRQQDRQGRIIDLIASARVMTKETEVHVNSHKVLGTDHELISTKVVFAGVKGRGRPNTKPRVVTKAIPEILELDQQEMVKLAKEHTGVKPGAGYKDPPSVKALFNMARFSKCADDWKKAFAERRKEKTKHKQNLVEAVAKGEWSGYRKLKSGKTVEWECHFAESQEGDPHKSIHEHLEGIYGNSPPDLTDFQPEGSFEPISPEELQTAIQQGKRGKSVGEDGTSLELVEGIAQAVGGESAILTWFNEILQSGQLPEATSSDLFVLLSFEGKQSIDYVYAIHKLLSLEREWPTSTGDSTIQLNNGIRQGAVESPHFFTNLAEWTLEDTATRYSWPREDPMLRGLGITELMFVDDATLWQSCLRMLSRRVEQWMVVLRESGLRINLGKCQLYCSPSNRQGNKMTVHGTELEGDSHLNIMGVNFAVNQTTTEMLSSLMEVVHDLGREVLDVSRNNQWWHNEQRNPRGERCSVARESSMPQYVARSFVMKVLLLLFHFHVRAQMPKAMVQEMVEEDCIPEPLSGTDGVQTLTSTASTSSNSITRPVGHDSPETEGEEQQNAQRSQDSNNEITGPYENWILMKDHAVAEIEMTLRQLVQVEETETAGEIAWRLHEMLQADRGTELVDRCYVGAAYQAIDVCVRYSLRHRPRGGAQIDEGWMDTVRNLEMGIYQAALARVRNYHRAWEAERQRHERLMRAQPDPEARREHYDRGQSRTPRRSTTDRGAINGEEVEDFTSLVTTSGDTSRTPRRDGRPRYRPRVTESTVWLTPQGAMHEAPQAPPEAEPSSGPSVLPEPSSTDEAVDIWLGLLGFTEEPTDSLPTILPDSLQGIIQDAIASMSPRAVGLMRRSLPTCLNALQDEIMELMRAAATRTRPGAGSGDGECGPRSTGASASGAPSTADRPSRRTEAADRHSRRDERASRSRPPAREASASSDVVEVEVEGEESDSSFWTQVLMRAGQGRRDTGNGRVSPTASLGKDRQSSAEGEQEVDLEDAALVQTGQEGGYGSSSSSSSSGGSGSGSDRDAATINPDADQEVWNRHHGQVEGPAPTICRSAEHVRRQEWWRRATAAILGDQGDGRVTVGVWSRVAQTIKDRDDRCYADFAEVLMRFLGGVLILDDDSVAEPGVHLHMVEDMEKNLWEMFRNGDIGEEEGHERTKWWKINNKPSWQLAHPMGLMAAQWVQGDRYGCRCVKMPDGTVVAVRPESEAVVRADGDAEDADEAEGPEDNTLMQTSLTKLLGQQGRTRVVLQGLNFRLSNMGGSSASTRARELLRRLVEHFRIHMGNRGSLPELVQDAEATLAGHVDQDLEENPVDNEDSEFIRGWWHDLLNALNHDILQAQEEPMMCITDTEKQEIEHGQEEEAEQVRAEEEWQEYETAKRREQQNEQQRLCEEAARYRAWEEWAVWDAMNRPPTRKRRMEIQVLHGGTAGQSSSSCSMARCSLEGWDGVGELRINLRILPGDTTQAQPDGSEDREHESEASTVLVRDEGGHQDGDRREVAPTVADTGEEDGRRGNGGGGANNEANSMQETSTVPVESEGNTLNDMELAAIDAYAEQLKVEYDELERRVQQEAEGQGGPEEMEKFLAEKDQTETVIERKDCSCIDLVLRDIPTAGGKRTLLTLEGPLLPHDKMREQGLLTQWRDGHPRKVVLISHQWAGRRHPDPKGDQMRVLQGVLKDMAAGKLRVGKDTIAESTGTDVPMPSEEEQLNCLDWDIWYDFFGIPQVDDRGCVTHTPELQAAVDSIPAYCNAADFVIVLAPKICHSDTGDTMNYISWATRGWCRAERTAAALAAEPKPLLVVSGPSRIFSSHSADWMQNWPQDGAFTVEEDRATVQALTKQLLQLKCDKLLQSGDVNTWRFYKAMMYRVIGSSRKLGSSPFEDSDMESTNDSFHLETPRNQDTHRFQAIYHFSAHKPVQDGLSPLMIACVTGCCQTVRNLLREGADVNFAWEGCIKDAQLCGRHTALSIAAALSTPEIIEELLAAGAKPDVSNDKLGNTPLGMAALFGNHAVIPALVEEGHEEVHRGNYLGHAPIVLAVTTQNAQVTDRLLRLKANPNQAGGSGGSVLAISCLHYSNIEHIKLLLQAGADPNLVVRSESMRRVSTRYMDNQLDLLFRKPGEACLESTGHALLRAGRPIHFAAMFGHIELVELLYKWGAEVTCEAGQCIQPVDLARAQGHQAVADFLLEAAGDAFFAV</sequence>
<dbReference type="Pfam" id="PF12796">
    <property type="entry name" value="Ank_2"/>
    <property type="match status" value="1"/>
</dbReference>
<feature type="compositionally biased region" description="Basic and acidic residues" evidence="5">
    <location>
        <begin position="1451"/>
        <end position="1470"/>
    </location>
</feature>
<accession>A0A1Q9D5F8</accession>
<evidence type="ECO:0000313" key="7">
    <source>
        <dbReference type="EMBL" id="OLP90374.1"/>
    </source>
</evidence>
<evidence type="ECO:0000259" key="6">
    <source>
        <dbReference type="Pfam" id="PF00078"/>
    </source>
</evidence>
<keyword evidence="4" id="KW-0175">Coiled coil</keyword>
<dbReference type="Gene3D" id="1.25.40.20">
    <property type="entry name" value="Ankyrin repeat-containing domain"/>
    <property type="match status" value="2"/>
</dbReference>
<feature type="region of interest" description="Disordered" evidence="5">
    <location>
        <begin position="2425"/>
        <end position="2445"/>
    </location>
</feature>
<feature type="region of interest" description="Disordered" evidence="5">
    <location>
        <begin position="150"/>
        <end position="185"/>
    </location>
</feature>
<name>A0A1Q9D5F8_SYMMI</name>
<feature type="region of interest" description="Disordered" evidence="5">
    <location>
        <begin position="81"/>
        <end position="134"/>
    </location>
</feature>
<feature type="compositionally biased region" description="Basic and acidic residues" evidence="5">
    <location>
        <begin position="1241"/>
        <end position="1262"/>
    </location>
</feature>
<feature type="repeat" description="ANK" evidence="3">
    <location>
        <begin position="2681"/>
        <end position="2713"/>
    </location>
</feature>
<protein>
    <submittedName>
        <fullName evidence="7">Ankyrin-3</fullName>
    </submittedName>
</protein>
<dbReference type="Pfam" id="PF00078">
    <property type="entry name" value="RVT_1"/>
    <property type="match status" value="1"/>
</dbReference>
<dbReference type="SUPFAM" id="SSF48403">
    <property type="entry name" value="Ankyrin repeat"/>
    <property type="match status" value="1"/>
</dbReference>
<feature type="compositionally biased region" description="Polar residues" evidence="5">
    <location>
        <begin position="1107"/>
        <end position="1119"/>
    </location>
</feature>
<dbReference type="PANTHER" id="PTHR24198">
    <property type="entry name" value="ANKYRIN REPEAT AND PROTEIN KINASE DOMAIN-CONTAINING PROTEIN"/>
    <property type="match status" value="1"/>
</dbReference>
<feature type="compositionally biased region" description="Acidic residues" evidence="5">
    <location>
        <begin position="1486"/>
        <end position="1496"/>
    </location>
</feature>
<feature type="region of interest" description="Disordered" evidence="5">
    <location>
        <begin position="1241"/>
        <end position="1348"/>
    </location>
</feature>
<dbReference type="PROSITE" id="PS50297">
    <property type="entry name" value="ANK_REP_REGION"/>
    <property type="match status" value="2"/>
</dbReference>
<dbReference type="InterPro" id="IPR000477">
    <property type="entry name" value="RT_dom"/>
</dbReference>
<evidence type="ECO:0000313" key="8">
    <source>
        <dbReference type="Proteomes" id="UP000186817"/>
    </source>
</evidence>
<keyword evidence="8" id="KW-1185">Reference proteome</keyword>
<feature type="region of interest" description="Disordered" evidence="5">
    <location>
        <begin position="1069"/>
        <end position="1119"/>
    </location>
</feature>
<feature type="region of interest" description="Disordered" evidence="5">
    <location>
        <begin position="1421"/>
        <end position="1577"/>
    </location>
</feature>
<feature type="coiled-coil region" evidence="4">
    <location>
        <begin position="2097"/>
        <end position="2124"/>
    </location>
</feature>
<feature type="region of interest" description="Disordered" evidence="5">
    <location>
        <begin position="2008"/>
        <end position="2090"/>
    </location>
</feature>
<feature type="domain" description="Reverse transcriptase" evidence="6">
    <location>
        <begin position="833"/>
        <end position="952"/>
    </location>
</feature>
<evidence type="ECO:0000256" key="1">
    <source>
        <dbReference type="ARBA" id="ARBA00022737"/>
    </source>
</evidence>
<keyword evidence="2 3" id="KW-0040">ANK repeat</keyword>
<feature type="compositionally biased region" description="Basic and acidic residues" evidence="5">
    <location>
        <begin position="2021"/>
        <end position="2049"/>
    </location>
</feature>
<dbReference type="PROSITE" id="PS50088">
    <property type="entry name" value="ANK_REPEAT"/>
    <property type="match status" value="3"/>
</dbReference>
<dbReference type="SMART" id="SM00248">
    <property type="entry name" value="ANK"/>
    <property type="match status" value="7"/>
</dbReference>
<feature type="compositionally biased region" description="Polar residues" evidence="5">
    <location>
        <begin position="2076"/>
        <end position="2090"/>
    </location>
</feature>
<keyword evidence="1" id="KW-0677">Repeat</keyword>
<dbReference type="PANTHER" id="PTHR24198:SF165">
    <property type="entry name" value="ANKYRIN REPEAT-CONTAINING PROTEIN-RELATED"/>
    <property type="match status" value="1"/>
</dbReference>